<keyword evidence="2" id="KW-1185">Reference proteome</keyword>
<dbReference type="AlphaFoldDB" id="A0A1E1L5Y8"/>
<evidence type="ECO:0000313" key="1">
    <source>
        <dbReference type="EMBL" id="CZT05939.1"/>
    </source>
</evidence>
<protein>
    <submittedName>
        <fullName evidence="1">Uncharacterized protein</fullName>
    </submittedName>
</protein>
<dbReference type="Proteomes" id="UP000178912">
    <property type="component" value="Unassembled WGS sequence"/>
</dbReference>
<name>A0A1E1L5Y8_9HELO</name>
<dbReference type="EMBL" id="FJUX01000081">
    <property type="protein sequence ID" value="CZT05939.1"/>
    <property type="molecule type" value="Genomic_DNA"/>
</dbReference>
<reference evidence="2" key="1">
    <citation type="submission" date="2016-03" db="EMBL/GenBank/DDBJ databases">
        <authorList>
            <person name="Guldener U."/>
        </authorList>
    </citation>
    <scope>NUCLEOTIDE SEQUENCE [LARGE SCALE GENOMIC DNA]</scope>
    <source>
        <strain evidence="2">04CH-RAC-A.6.1</strain>
    </source>
</reference>
<evidence type="ECO:0000313" key="2">
    <source>
        <dbReference type="Proteomes" id="UP000178912"/>
    </source>
</evidence>
<accession>A0A1E1L5Y8</accession>
<gene>
    <name evidence="1" type="ORF">RAG0_11833</name>
</gene>
<organism evidence="1 2">
    <name type="scientific">Rhynchosporium agropyri</name>
    <dbReference type="NCBI Taxonomy" id="914238"/>
    <lineage>
        <taxon>Eukaryota</taxon>
        <taxon>Fungi</taxon>
        <taxon>Dikarya</taxon>
        <taxon>Ascomycota</taxon>
        <taxon>Pezizomycotina</taxon>
        <taxon>Leotiomycetes</taxon>
        <taxon>Helotiales</taxon>
        <taxon>Ploettnerulaceae</taxon>
        <taxon>Rhynchosporium</taxon>
    </lineage>
</organism>
<proteinExistence type="predicted"/>
<sequence length="124" mass="14430">MTVKEGLTLPQDNHTKITPIFGQAIRRAPQLINNLFLLYAVSRTNRFLSINQAMPLLPGFPMPRISEMRQINQHKCWNFRLLRQDPDKSCVETIRDAMTWKNLPRATHVHLFCDISKPSRQTGF</sequence>